<dbReference type="EMBL" id="MDYL01000022">
    <property type="protein sequence ID" value="OQD70562.1"/>
    <property type="molecule type" value="Genomic_DNA"/>
</dbReference>
<feature type="region of interest" description="Disordered" evidence="2">
    <location>
        <begin position="1"/>
        <end position="85"/>
    </location>
</feature>
<evidence type="ECO:0000313" key="3">
    <source>
        <dbReference type="EMBL" id="OQD70562.1"/>
    </source>
</evidence>
<gene>
    <name evidence="3" type="ORF">PENDEC_c022G05821</name>
</gene>
<evidence type="ECO:0000256" key="1">
    <source>
        <dbReference type="SAM" id="Coils"/>
    </source>
</evidence>
<evidence type="ECO:0000313" key="4">
    <source>
        <dbReference type="Proteomes" id="UP000191522"/>
    </source>
</evidence>
<sequence>MWDRLTDFNFHTSLRPGAPSPPVTTQQPEDLPAVISSTKPTDDCALQPRPTAVDVGGLSNNDASSENTNDTLEPPRPKRQRKSRFATLSTEVDASLAVLYRELESVASLKVQVEDLQNQNTEYLQGMKIRDNNLAVLRRELDNRKAEVEELARLRANTSQRESLQKEIEGLRSKNAQLEADLQVSREQTAAVQELVNDWKGKLSQLISTS</sequence>
<name>A0A1V6P146_PENDC</name>
<evidence type="ECO:0000256" key="2">
    <source>
        <dbReference type="SAM" id="MobiDB-lite"/>
    </source>
</evidence>
<organism evidence="3 4">
    <name type="scientific">Penicillium decumbens</name>
    <dbReference type="NCBI Taxonomy" id="69771"/>
    <lineage>
        <taxon>Eukaryota</taxon>
        <taxon>Fungi</taxon>
        <taxon>Dikarya</taxon>
        <taxon>Ascomycota</taxon>
        <taxon>Pezizomycotina</taxon>
        <taxon>Eurotiomycetes</taxon>
        <taxon>Eurotiomycetidae</taxon>
        <taxon>Eurotiales</taxon>
        <taxon>Aspergillaceae</taxon>
        <taxon>Penicillium</taxon>
    </lineage>
</organism>
<dbReference type="AlphaFoldDB" id="A0A1V6P146"/>
<keyword evidence="4" id="KW-1185">Reference proteome</keyword>
<reference evidence="4" key="1">
    <citation type="journal article" date="2017" name="Nat. Microbiol.">
        <title>Global analysis of biosynthetic gene clusters reveals vast potential of secondary metabolite production in Penicillium species.</title>
        <authorList>
            <person name="Nielsen J.C."/>
            <person name="Grijseels S."/>
            <person name="Prigent S."/>
            <person name="Ji B."/>
            <person name="Dainat J."/>
            <person name="Nielsen K.F."/>
            <person name="Frisvad J.C."/>
            <person name="Workman M."/>
            <person name="Nielsen J."/>
        </authorList>
    </citation>
    <scope>NUCLEOTIDE SEQUENCE [LARGE SCALE GENOMIC DNA]</scope>
    <source>
        <strain evidence="4">IBT 11843</strain>
    </source>
</reference>
<feature type="compositionally biased region" description="Polar residues" evidence="2">
    <location>
        <begin position="58"/>
        <end position="71"/>
    </location>
</feature>
<comment type="caution">
    <text evidence="3">The sequence shown here is derived from an EMBL/GenBank/DDBJ whole genome shotgun (WGS) entry which is preliminary data.</text>
</comment>
<accession>A0A1V6P146</accession>
<feature type="coiled-coil region" evidence="1">
    <location>
        <begin position="106"/>
        <end position="188"/>
    </location>
</feature>
<proteinExistence type="predicted"/>
<protein>
    <submittedName>
        <fullName evidence="3">Uncharacterized protein</fullName>
    </submittedName>
</protein>
<dbReference type="Proteomes" id="UP000191522">
    <property type="component" value="Unassembled WGS sequence"/>
</dbReference>
<dbReference type="STRING" id="69771.A0A1V6P146"/>
<dbReference type="OrthoDB" id="336088at2759"/>
<keyword evidence="1" id="KW-0175">Coiled coil</keyword>